<sequence>MPIILYISEATSSLTGRFIFRDAVHCVKCCRALGRGTLGAVKSRGRDVRSLFTACQSISKLSLPPVPLQKDYPAIFF</sequence>
<protein>
    <submittedName>
        <fullName evidence="1">Uncharacterized protein</fullName>
    </submittedName>
</protein>
<accession>A0A0E9W666</accession>
<reference evidence="1" key="1">
    <citation type="submission" date="2014-11" db="EMBL/GenBank/DDBJ databases">
        <authorList>
            <person name="Amaro Gonzalez C."/>
        </authorList>
    </citation>
    <scope>NUCLEOTIDE SEQUENCE</scope>
</reference>
<reference evidence="1" key="2">
    <citation type="journal article" date="2015" name="Fish Shellfish Immunol.">
        <title>Early steps in the European eel (Anguilla anguilla)-Vibrio vulnificus interaction in the gills: Role of the RtxA13 toxin.</title>
        <authorList>
            <person name="Callol A."/>
            <person name="Pajuelo D."/>
            <person name="Ebbesson L."/>
            <person name="Teles M."/>
            <person name="MacKenzie S."/>
            <person name="Amaro C."/>
        </authorList>
    </citation>
    <scope>NUCLEOTIDE SEQUENCE</scope>
</reference>
<organism evidence="1">
    <name type="scientific">Anguilla anguilla</name>
    <name type="common">European freshwater eel</name>
    <name type="synonym">Muraena anguilla</name>
    <dbReference type="NCBI Taxonomy" id="7936"/>
    <lineage>
        <taxon>Eukaryota</taxon>
        <taxon>Metazoa</taxon>
        <taxon>Chordata</taxon>
        <taxon>Craniata</taxon>
        <taxon>Vertebrata</taxon>
        <taxon>Euteleostomi</taxon>
        <taxon>Actinopterygii</taxon>
        <taxon>Neopterygii</taxon>
        <taxon>Teleostei</taxon>
        <taxon>Anguilliformes</taxon>
        <taxon>Anguillidae</taxon>
        <taxon>Anguilla</taxon>
    </lineage>
</organism>
<proteinExistence type="predicted"/>
<evidence type="ECO:0000313" key="1">
    <source>
        <dbReference type="EMBL" id="JAH85864.1"/>
    </source>
</evidence>
<dbReference type="EMBL" id="GBXM01022713">
    <property type="protein sequence ID" value="JAH85864.1"/>
    <property type="molecule type" value="Transcribed_RNA"/>
</dbReference>
<name>A0A0E9W666_ANGAN</name>
<dbReference type="AlphaFoldDB" id="A0A0E9W666"/>